<dbReference type="GO" id="GO:0006935">
    <property type="term" value="P:chemotaxis"/>
    <property type="evidence" value="ECO:0007669"/>
    <property type="project" value="UniProtKB-UniRule"/>
</dbReference>
<dbReference type="OrthoDB" id="1524092at2"/>
<dbReference type="AlphaFoldDB" id="A0A3P3W7C5"/>
<evidence type="ECO:0000256" key="4">
    <source>
        <dbReference type="PROSITE-ProRule" id="PRU00050"/>
    </source>
</evidence>
<dbReference type="SUPFAM" id="SSF52738">
    <property type="entry name" value="Methylesterase CheB, C-terminal domain"/>
    <property type="match status" value="1"/>
</dbReference>
<feature type="active site" evidence="4">
    <location>
        <position position="138"/>
    </location>
</feature>
<dbReference type="Proteomes" id="UP000271937">
    <property type="component" value="Unassembled WGS sequence"/>
</dbReference>
<dbReference type="Gene3D" id="3.40.50.180">
    <property type="entry name" value="Methylesterase CheB, C-terminal domain"/>
    <property type="match status" value="1"/>
</dbReference>
<keyword evidence="4" id="KW-0145">Chemotaxis</keyword>
<dbReference type="GO" id="GO:0005737">
    <property type="term" value="C:cytoplasm"/>
    <property type="evidence" value="ECO:0007669"/>
    <property type="project" value="InterPro"/>
</dbReference>
<accession>A0A3P3W7C5</accession>
<dbReference type="PROSITE" id="PS50122">
    <property type="entry name" value="CHEB"/>
    <property type="match status" value="1"/>
</dbReference>
<feature type="active site" evidence="4">
    <location>
        <position position="18"/>
    </location>
</feature>
<keyword evidence="1 4" id="KW-0378">Hydrolase</keyword>
<dbReference type="EC" id="3.1.1.61" evidence="2"/>
<evidence type="ECO:0000256" key="2">
    <source>
        <dbReference type="ARBA" id="ARBA00039140"/>
    </source>
</evidence>
<keyword evidence="7" id="KW-1185">Reference proteome</keyword>
<sequence length="194" mass="20632">MEKDALISGCKVLIVGGSAGSLEVLLQLIPGLKALPDFSMVIILHRKYTDDTTLEELLSLRTTIPVKEVEDKTPLVAGNIYIAPADYHLLFEKSGVLSLDISEKVNYSRPSIDVSFESVAEAFGASVIGVLLSGANADGTLGLNAIKEAGGKVVVQDPASAGMPFMPQNAIDNVVVDEVLNVTDLFRFISSINQ</sequence>
<dbReference type="RefSeq" id="WP_125012764.1">
    <property type="nucleotide sequence ID" value="NZ_RQVR01000009.1"/>
</dbReference>
<comment type="catalytic activity">
    <reaction evidence="3">
        <text>[protein]-L-glutamate 5-O-methyl ester + H2O = L-glutamyl-[protein] + methanol + H(+)</text>
        <dbReference type="Rhea" id="RHEA:23236"/>
        <dbReference type="Rhea" id="RHEA-COMP:10208"/>
        <dbReference type="Rhea" id="RHEA-COMP:10311"/>
        <dbReference type="ChEBI" id="CHEBI:15377"/>
        <dbReference type="ChEBI" id="CHEBI:15378"/>
        <dbReference type="ChEBI" id="CHEBI:17790"/>
        <dbReference type="ChEBI" id="CHEBI:29973"/>
        <dbReference type="ChEBI" id="CHEBI:82795"/>
        <dbReference type="EC" id="3.1.1.61"/>
    </reaction>
</comment>
<dbReference type="PANTHER" id="PTHR42872:SF6">
    <property type="entry name" value="PROTEIN-GLUTAMATE METHYLESTERASE_PROTEIN-GLUTAMINE GLUTAMINASE"/>
    <property type="match status" value="1"/>
</dbReference>
<evidence type="ECO:0000256" key="3">
    <source>
        <dbReference type="ARBA" id="ARBA00048267"/>
    </source>
</evidence>
<organism evidence="6 7">
    <name type="scientific">Flavobacterium macacae</name>
    <dbReference type="NCBI Taxonomy" id="2488993"/>
    <lineage>
        <taxon>Bacteria</taxon>
        <taxon>Pseudomonadati</taxon>
        <taxon>Bacteroidota</taxon>
        <taxon>Flavobacteriia</taxon>
        <taxon>Flavobacteriales</taxon>
        <taxon>Flavobacteriaceae</taxon>
        <taxon>Flavobacterium</taxon>
    </lineage>
</organism>
<evidence type="ECO:0000259" key="5">
    <source>
        <dbReference type="PROSITE" id="PS50122"/>
    </source>
</evidence>
<feature type="domain" description="CheB-type methylesterase" evidence="5">
    <location>
        <begin position="6"/>
        <end position="185"/>
    </location>
</feature>
<comment type="caution">
    <text evidence="6">The sequence shown here is derived from an EMBL/GenBank/DDBJ whole genome shotgun (WGS) entry which is preliminary data.</text>
</comment>
<dbReference type="GO" id="GO:0000156">
    <property type="term" value="F:phosphorelay response regulator activity"/>
    <property type="evidence" value="ECO:0007669"/>
    <property type="project" value="InterPro"/>
</dbReference>
<name>A0A3P3W7C5_9FLAO</name>
<dbReference type="InterPro" id="IPR000673">
    <property type="entry name" value="Sig_transdc_resp-reg_Me-estase"/>
</dbReference>
<dbReference type="CDD" id="cd16433">
    <property type="entry name" value="CheB"/>
    <property type="match status" value="1"/>
</dbReference>
<evidence type="ECO:0000256" key="1">
    <source>
        <dbReference type="ARBA" id="ARBA00022801"/>
    </source>
</evidence>
<dbReference type="InterPro" id="IPR035909">
    <property type="entry name" value="CheB_C"/>
</dbReference>
<dbReference type="Pfam" id="PF01339">
    <property type="entry name" value="CheB_methylest"/>
    <property type="match status" value="1"/>
</dbReference>
<evidence type="ECO:0000313" key="6">
    <source>
        <dbReference type="EMBL" id="RRJ91081.1"/>
    </source>
</evidence>
<dbReference type="EMBL" id="RQVR01000009">
    <property type="protein sequence ID" value="RRJ91081.1"/>
    <property type="molecule type" value="Genomic_DNA"/>
</dbReference>
<dbReference type="PANTHER" id="PTHR42872">
    <property type="entry name" value="PROTEIN-GLUTAMATE METHYLESTERASE/PROTEIN-GLUTAMINE GLUTAMINASE"/>
    <property type="match status" value="1"/>
</dbReference>
<reference evidence="6 7" key="1">
    <citation type="submission" date="2018-11" db="EMBL/GenBank/DDBJ databases">
        <title>Flavobacterium sp. nov., YIM 102600 draft genome.</title>
        <authorList>
            <person name="Li G."/>
            <person name="Jiang Y."/>
        </authorList>
    </citation>
    <scope>NUCLEOTIDE SEQUENCE [LARGE SCALE GENOMIC DNA]</scope>
    <source>
        <strain evidence="6 7">YIM 102600</strain>
    </source>
</reference>
<gene>
    <name evidence="6" type="ORF">EG849_09065</name>
</gene>
<proteinExistence type="predicted"/>
<feature type="active site" evidence="4">
    <location>
        <position position="45"/>
    </location>
</feature>
<evidence type="ECO:0000313" key="7">
    <source>
        <dbReference type="Proteomes" id="UP000271937"/>
    </source>
</evidence>
<dbReference type="GO" id="GO:0008984">
    <property type="term" value="F:protein-glutamate methylesterase activity"/>
    <property type="evidence" value="ECO:0007669"/>
    <property type="project" value="UniProtKB-EC"/>
</dbReference>
<protein>
    <recommendedName>
        <fullName evidence="2">protein-glutamate methylesterase</fullName>
        <ecNumber evidence="2">3.1.1.61</ecNumber>
    </recommendedName>
</protein>